<sequence length="106" mass="11696">MAVARSVLRFRNAAANLTSEAKPSTSSPFRMSNPKSLSQRKLRLGRSPVELSCCVDSLMPFHTATASALLTSKLSVSIREGWLSQGLVDRFSEHFEKEERIDGLSI</sequence>
<dbReference type="GO" id="GO:0005739">
    <property type="term" value="C:mitochondrion"/>
    <property type="evidence" value="ECO:0007669"/>
    <property type="project" value="TreeGrafter"/>
</dbReference>
<reference evidence="2 3" key="1">
    <citation type="journal article" date="2020" name="IScience">
        <title>Genome Sequencing of the Endangered Kingdonia uniflora (Circaeasteraceae, Ranunculales) Reveals Potential Mechanisms of Evolutionary Specialization.</title>
        <authorList>
            <person name="Sun Y."/>
            <person name="Deng T."/>
            <person name="Zhang A."/>
            <person name="Moore M.J."/>
            <person name="Landis J.B."/>
            <person name="Lin N."/>
            <person name="Zhang H."/>
            <person name="Zhang X."/>
            <person name="Huang J."/>
            <person name="Zhang X."/>
            <person name="Sun H."/>
            <person name="Wang H."/>
        </authorList>
    </citation>
    <scope>NUCLEOTIDE SEQUENCE [LARGE SCALE GENOMIC DNA]</scope>
    <source>
        <strain evidence="2">TB1705</strain>
        <tissue evidence="2">Leaf</tissue>
    </source>
</reference>
<comment type="caution">
    <text evidence="2">The sequence shown here is derived from an EMBL/GenBank/DDBJ whole genome shotgun (WGS) entry which is preliminary data.</text>
</comment>
<organism evidence="2 3">
    <name type="scientific">Kingdonia uniflora</name>
    <dbReference type="NCBI Taxonomy" id="39325"/>
    <lineage>
        <taxon>Eukaryota</taxon>
        <taxon>Viridiplantae</taxon>
        <taxon>Streptophyta</taxon>
        <taxon>Embryophyta</taxon>
        <taxon>Tracheophyta</taxon>
        <taxon>Spermatophyta</taxon>
        <taxon>Magnoliopsida</taxon>
        <taxon>Ranunculales</taxon>
        <taxon>Circaeasteraceae</taxon>
        <taxon>Kingdonia</taxon>
    </lineage>
</organism>
<dbReference type="Proteomes" id="UP000541444">
    <property type="component" value="Unassembled WGS sequence"/>
</dbReference>
<dbReference type="PANTHER" id="PTHR33156">
    <property type="entry name" value="OS02G0230000 PROTEIN"/>
    <property type="match status" value="1"/>
</dbReference>
<keyword evidence="3" id="KW-1185">Reference proteome</keyword>
<feature type="compositionally biased region" description="Polar residues" evidence="1">
    <location>
        <begin position="18"/>
        <end position="37"/>
    </location>
</feature>
<feature type="region of interest" description="Disordered" evidence="1">
    <location>
        <begin position="18"/>
        <end position="42"/>
    </location>
</feature>
<name>A0A7J7MMF4_9MAGN</name>
<dbReference type="AlphaFoldDB" id="A0A7J7MMF4"/>
<gene>
    <name evidence="2" type="ORF">GIB67_039219</name>
</gene>
<dbReference type="PANTHER" id="PTHR33156:SF59">
    <property type="entry name" value="PROTEIN NUCLEAR FUSION DEFECTIVE 6, CHLOROPLASTIC_MITOCHONDRIAL-LIKE"/>
    <property type="match status" value="1"/>
</dbReference>
<evidence type="ECO:0000313" key="3">
    <source>
        <dbReference type="Proteomes" id="UP000541444"/>
    </source>
</evidence>
<dbReference type="EMBL" id="JACGCM010001398">
    <property type="protein sequence ID" value="KAF6155888.1"/>
    <property type="molecule type" value="Genomic_DNA"/>
</dbReference>
<proteinExistence type="predicted"/>
<accession>A0A7J7MMF4</accession>
<protein>
    <submittedName>
        <fullName evidence="2">Uncharacterized protein</fullName>
    </submittedName>
</protein>
<dbReference type="OrthoDB" id="736963at2759"/>
<evidence type="ECO:0000313" key="2">
    <source>
        <dbReference type="EMBL" id="KAF6155888.1"/>
    </source>
</evidence>
<evidence type="ECO:0000256" key="1">
    <source>
        <dbReference type="SAM" id="MobiDB-lite"/>
    </source>
</evidence>
<dbReference type="InterPro" id="IPR043459">
    <property type="entry name" value="NFD6/NOXY2-like"/>
</dbReference>